<comment type="caution">
    <text evidence="1">The sequence shown here is derived from an EMBL/GenBank/DDBJ whole genome shotgun (WGS) entry which is preliminary data.</text>
</comment>
<name>A0A916YR96_9SPHN</name>
<dbReference type="OrthoDB" id="7408536at2"/>
<evidence type="ECO:0000313" key="1">
    <source>
        <dbReference type="EMBL" id="GGD57126.1"/>
    </source>
</evidence>
<proteinExistence type="predicted"/>
<evidence type="ECO:0000313" key="2">
    <source>
        <dbReference type="Proteomes" id="UP000612349"/>
    </source>
</evidence>
<sequence length="112" mass="11679">MSLDLHTATARLMRDMATSEVAVADALVAATALMHSAALAQRDVSGASAIQTHSTMLRISKMAAGLIDVQAETRRAHGQLLKVGQEMGATEEPTCPGDDAFTSAWDRNAAAA</sequence>
<keyword evidence="2" id="KW-1185">Reference proteome</keyword>
<gene>
    <name evidence="1" type="ORF">GCM10010990_02950</name>
</gene>
<dbReference type="RefSeq" id="WP_066773922.1">
    <property type="nucleotide sequence ID" value="NZ_BMIP01000001.1"/>
</dbReference>
<protein>
    <submittedName>
        <fullName evidence="1">Uncharacterized protein</fullName>
    </submittedName>
</protein>
<dbReference type="AlphaFoldDB" id="A0A916YR96"/>
<organism evidence="1 2">
    <name type="scientific">Croceicoccus mobilis</name>
    <dbReference type="NCBI Taxonomy" id="1703339"/>
    <lineage>
        <taxon>Bacteria</taxon>
        <taxon>Pseudomonadati</taxon>
        <taxon>Pseudomonadota</taxon>
        <taxon>Alphaproteobacteria</taxon>
        <taxon>Sphingomonadales</taxon>
        <taxon>Erythrobacteraceae</taxon>
        <taxon>Croceicoccus</taxon>
    </lineage>
</organism>
<dbReference type="EMBL" id="BMIP01000001">
    <property type="protein sequence ID" value="GGD57126.1"/>
    <property type="molecule type" value="Genomic_DNA"/>
</dbReference>
<accession>A0A916YR96</accession>
<reference evidence="1" key="2">
    <citation type="submission" date="2020-09" db="EMBL/GenBank/DDBJ databases">
        <authorList>
            <person name="Sun Q."/>
            <person name="Zhou Y."/>
        </authorList>
    </citation>
    <scope>NUCLEOTIDE SEQUENCE</scope>
    <source>
        <strain evidence="1">CGMCC 1.15360</strain>
    </source>
</reference>
<reference evidence="1" key="1">
    <citation type="journal article" date="2014" name="Int. J. Syst. Evol. Microbiol.">
        <title>Complete genome sequence of Corynebacterium casei LMG S-19264T (=DSM 44701T), isolated from a smear-ripened cheese.</title>
        <authorList>
            <consortium name="US DOE Joint Genome Institute (JGI-PGF)"/>
            <person name="Walter F."/>
            <person name="Albersmeier A."/>
            <person name="Kalinowski J."/>
            <person name="Ruckert C."/>
        </authorList>
    </citation>
    <scope>NUCLEOTIDE SEQUENCE</scope>
    <source>
        <strain evidence="1">CGMCC 1.15360</strain>
    </source>
</reference>
<dbReference type="Proteomes" id="UP000612349">
    <property type="component" value="Unassembled WGS sequence"/>
</dbReference>